<evidence type="ECO:0000313" key="2">
    <source>
        <dbReference type="Proteomes" id="UP000321362"/>
    </source>
</evidence>
<protein>
    <submittedName>
        <fullName evidence="1">Uncharacterized protein</fullName>
    </submittedName>
</protein>
<dbReference type="Proteomes" id="UP000321362">
    <property type="component" value="Chromosome"/>
</dbReference>
<organism evidence="1 2">
    <name type="scientific">Mucilaginibacter ginsenosidivorax</name>
    <dbReference type="NCBI Taxonomy" id="862126"/>
    <lineage>
        <taxon>Bacteria</taxon>
        <taxon>Pseudomonadati</taxon>
        <taxon>Bacteroidota</taxon>
        <taxon>Sphingobacteriia</taxon>
        <taxon>Sphingobacteriales</taxon>
        <taxon>Sphingobacteriaceae</taxon>
        <taxon>Mucilaginibacter</taxon>
    </lineage>
</organism>
<keyword evidence="2" id="KW-1185">Reference proteome</keyword>
<gene>
    <name evidence="1" type="ORF">FSB76_21280</name>
</gene>
<sequence length="225" mass="25923">MKPITSIILFILTIIVFESCKYRKDYKACDELARTMKDVHFKDLVKDWGEPYQKEYYGQNDEWLCKWSGVGINGTDAVIHFTNIDYGFENSPFTVRATECTPIADVSPIKPLNPSSNVNNKPENNSQPVEVLKTENKVKPDTIVIDKLDDLPNPSEAVKGEKTYRVMNSTEKDIYEWYVEHYKAQLAHMKFYTYLDDADMAAQSHMMTNGNDVMLYFNKVDMSAN</sequence>
<dbReference type="RefSeq" id="WP_147056902.1">
    <property type="nucleotide sequence ID" value="NZ_CP042437.1"/>
</dbReference>
<evidence type="ECO:0000313" key="1">
    <source>
        <dbReference type="EMBL" id="QEC78351.1"/>
    </source>
</evidence>
<dbReference type="OrthoDB" id="9829585at2"/>
<name>A0A5B8W3I2_9SPHI</name>
<accession>A0A5B8W3I2</accession>
<reference evidence="1 2" key="1">
    <citation type="journal article" date="2013" name="J. Microbiol.">
        <title>Mucilaginibacter ginsenosidivorax sp. nov., with ginsenoside converting activity isolated from sediment.</title>
        <authorList>
            <person name="Kim J.K."/>
            <person name="Choi T.E."/>
            <person name="Liu Q.M."/>
            <person name="Park H.Y."/>
            <person name="Yi T.H."/>
            <person name="Yoon M.H."/>
            <person name="Kim S.C."/>
            <person name="Im W.T."/>
        </authorList>
    </citation>
    <scope>NUCLEOTIDE SEQUENCE [LARGE SCALE GENOMIC DNA]</scope>
    <source>
        <strain evidence="1 2">KHI28</strain>
    </source>
</reference>
<dbReference type="KEGG" id="mgk:FSB76_21280"/>
<dbReference type="EMBL" id="CP042437">
    <property type="protein sequence ID" value="QEC78351.1"/>
    <property type="molecule type" value="Genomic_DNA"/>
</dbReference>
<proteinExistence type="predicted"/>
<dbReference type="AlphaFoldDB" id="A0A5B8W3I2"/>